<proteinExistence type="predicted"/>
<name>A0ABQ3ACZ6_9ACTN</name>
<feature type="compositionally biased region" description="Polar residues" evidence="1">
    <location>
        <begin position="79"/>
        <end position="89"/>
    </location>
</feature>
<protein>
    <submittedName>
        <fullName evidence="2">Uncharacterized protein</fullName>
    </submittedName>
</protein>
<evidence type="ECO:0000313" key="3">
    <source>
        <dbReference type="Proteomes" id="UP000653308"/>
    </source>
</evidence>
<comment type="caution">
    <text evidence="2">The sequence shown here is derived from an EMBL/GenBank/DDBJ whole genome shotgun (WGS) entry which is preliminary data.</text>
</comment>
<organism evidence="2 3">
    <name type="scientific">Streptomyces djakartensis</name>
    <dbReference type="NCBI Taxonomy" id="68193"/>
    <lineage>
        <taxon>Bacteria</taxon>
        <taxon>Bacillati</taxon>
        <taxon>Actinomycetota</taxon>
        <taxon>Actinomycetes</taxon>
        <taxon>Kitasatosporales</taxon>
        <taxon>Streptomycetaceae</taxon>
        <taxon>Streptomyces</taxon>
    </lineage>
</organism>
<gene>
    <name evidence="2" type="ORF">GCM10010384_57410</name>
</gene>
<dbReference type="Proteomes" id="UP000653308">
    <property type="component" value="Unassembled WGS sequence"/>
</dbReference>
<accession>A0ABQ3ACZ6</accession>
<evidence type="ECO:0000313" key="2">
    <source>
        <dbReference type="EMBL" id="GGY43170.1"/>
    </source>
</evidence>
<evidence type="ECO:0000256" key="1">
    <source>
        <dbReference type="SAM" id="MobiDB-lite"/>
    </source>
</evidence>
<reference evidence="3" key="1">
    <citation type="journal article" date="2019" name="Int. J. Syst. Evol. Microbiol.">
        <title>The Global Catalogue of Microorganisms (GCM) 10K type strain sequencing project: providing services to taxonomists for standard genome sequencing and annotation.</title>
        <authorList>
            <consortium name="The Broad Institute Genomics Platform"/>
            <consortium name="The Broad Institute Genome Sequencing Center for Infectious Disease"/>
            <person name="Wu L."/>
            <person name="Ma J."/>
        </authorList>
    </citation>
    <scope>NUCLEOTIDE SEQUENCE [LARGE SCALE GENOMIC DNA]</scope>
    <source>
        <strain evidence="3">JCM 4957</strain>
    </source>
</reference>
<dbReference type="EMBL" id="BMWE01000021">
    <property type="protein sequence ID" value="GGY43170.1"/>
    <property type="molecule type" value="Genomic_DNA"/>
</dbReference>
<sequence>MRVTCAIRKRPRGSAPSSPNPFGPERPNDAAPQEATVGERCDLGGRDVLAHLDEEARWRVDWPRAAWRVLSPEAKRNPRTTGHPTPSSR</sequence>
<feature type="region of interest" description="Disordered" evidence="1">
    <location>
        <begin position="68"/>
        <end position="89"/>
    </location>
</feature>
<keyword evidence="3" id="KW-1185">Reference proteome</keyword>
<feature type="region of interest" description="Disordered" evidence="1">
    <location>
        <begin position="1"/>
        <end position="41"/>
    </location>
</feature>